<evidence type="ECO:0000313" key="2">
    <source>
        <dbReference type="Proteomes" id="UP000308652"/>
    </source>
</evidence>
<accession>A0A5C3LH66</accession>
<proteinExistence type="predicted"/>
<keyword evidence="2" id="KW-1185">Reference proteome</keyword>
<evidence type="ECO:0000313" key="1">
    <source>
        <dbReference type="EMBL" id="TFK31246.1"/>
    </source>
</evidence>
<name>A0A5C3LH66_9AGAR</name>
<dbReference type="OrthoDB" id="2631350at2759"/>
<dbReference type="SUPFAM" id="SSF52047">
    <property type="entry name" value="RNI-like"/>
    <property type="match status" value="1"/>
</dbReference>
<dbReference type="InterPro" id="IPR032675">
    <property type="entry name" value="LRR_dom_sf"/>
</dbReference>
<evidence type="ECO:0008006" key="3">
    <source>
        <dbReference type="Google" id="ProtNLM"/>
    </source>
</evidence>
<organism evidence="1 2">
    <name type="scientific">Crucibulum laeve</name>
    <dbReference type="NCBI Taxonomy" id="68775"/>
    <lineage>
        <taxon>Eukaryota</taxon>
        <taxon>Fungi</taxon>
        <taxon>Dikarya</taxon>
        <taxon>Basidiomycota</taxon>
        <taxon>Agaricomycotina</taxon>
        <taxon>Agaricomycetes</taxon>
        <taxon>Agaricomycetidae</taxon>
        <taxon>Agaricales</taxon>
        <taxon>Agaricineae</taxon>
        <taxon>Nidulariaceae</taxon>
        <taxon>Crucibulum</taxon>
    </lineage>
</organism>
<gene>
    <name evidence="1" type="ORF">BDQ12DRAFT_729720</name>
</gene>
<sequence>MSNIFEPQAQSISDDNWGSPLVSPVLDLSANEETPIMPDIKQSPQSLVFENQDILGVIFENFAIDFDSPLFNAHRRDLLNAALVCTACTDPAMNILWGNMDSFIPLIQLLPTTKLVNNRYVVNGTMQADDWVRFDFYACRVRSFLVNRSNPNISTQVFIRLVQLRPSPLLPGLQVLHLPLPIQNSERLGSANDSVTVSLLVSSPSLRSIRISNIGPYSDYILEPVMSTAVHEIISLKCLNLSGGTCSLDSLVYIASFKDLRYLTLQTDTELTSTFLKNIGNLPCLIDLNIKMTHLSEPPSEARSAGKQVAFSGHMFKGVKNLHITGCPTSMVKFFDSMQPSSVEVAVLECENHPNGIDLSGAWTECFTWMSSAINLQSLSVVELGGPNQTINLPMTAIYPIFQLVQLRHLKIDITHFGLTSSGLVQIAQAFPNLVTLILPSDTDNSSPSLSALRVLAIRCPHLEELHILVDIRDALVPIPSFQLHALKKLYLNAIQFQLAEENLIAMALYLHFTFPHVQVAGYGRCNVVDNDYWSGERYVPSDQNKLLWIKVQNLLRAFQTVRHGVLLAHSNPGSHAEELLLLEDEIFRWDGGLGS</sequence>
<dbReference type="AlphaFoldDB" id="A0A5C3LH66"/>
<reference evidence="1 2" key="1">
    <citation type="journal article" date="2019" name="Nat. Ecol. Evol.">
        <title>Megaphylogeny resolves global patterns of mushroom evolution.</title>
        <authorList>
            <person name="Varga T."/>
            <person name="Krizsan K."/>
            <person name="Foldi C."/>
            <person name="Dima B."/>
            <person name="Sanchez-Garcia M."/>
            <person name="Sanchez-Ramirez S."/>
            <person name="Szollosi G.J."/>
            <person name="Szarkandi J.G."/>
            <person name="Papp V."/>
            <person name="Albert L."/>
            <person name="Andreopoulos W."/>
            <person name="Angelini C."/>
            <person name="Antonin V."/>
            <person name="Barry K.W."/>
            <person name="Bougher N.L."/>
            <person name="Buchanan P."/>
            <person name="Buyck B."/>
            <person name="Bense V."/>
            <person name="Catcheside P."/>
            <person name="Chovatia M."/>
            <person name="Cooper J."/>
            <person name="Damon W."/>
            <person name="Desjardin D."/>
            <person name="Finy P."/>
            <person name="Geml J."/>
            <person name="Haridas S."/>
            <person name="Hughes K."/>
            <person name="Justo A."/>
            <person name="Karasinski D."/>
            <person name="Kautmanova I."/>
            <person name="Kiss B."/>
            <person name="Kocsube S."/>
            <person name="Kotiranta H."/>
            <person name="LaButti K.M."/>
            <person name="Lechner B.E."/>
            <person name="Liimatainen K."/>
            <person name="Lipzen A."/>
            <person name="Lukacs Z."/>
            <person name="Mihaltcheva S."/>
            <person name="Morgado L.N."/>
            <person name="Niskanen T."/>
            <person name="Noordeloos M.E."/>
            <person name="Ohm R.A."/>
            <person name="Ortiz-Santana B."/>
            <person name="Ovrebo C."/>
            <person name="Racz N."/>
            <person name="Riley R."/>
            <person name="Savchenko A."/>
            <person name="Shiryaev A."/>
            <person name="Soop K."/>
            <person name="Spirin V."/>
            <person name="Szebenyi C."/>
            <person name="Tomsovsky M."/>
            <person name="Tulloss R.E."/>
            <person name="Uehling J."/>
            <person name="Grigoriev I.V."/>
            <person name="Vagvolgyi C."/>
            <person name="Papp T."/>
            <person name="Martin F.M."/>
            <person name="Miettinen O."/>
            <person name="Hibbett D.S."/>
            <person name="Nagy L.G."/>
        </authorList>
    </citation>
    <scope>NUCLEOTIDE SEQUENCE [LARGE SCALE GENOMIC DNA]</scope>
    <source>
        <strain evidence="1 2">CBS 166.37</strain>
    </source>
</reference>
<protein>
    <recommendedName>
        <fullName evidence="3">F-box domain-containing protein</fullName>
    </recommendedName>
</protein>
<dbReference type="EMBL" id="ML213807">
    <property type="protein sequence ID" value="TFK31246.1"/>
    <property type="molecule type" value="Genomic_DNA"/>
</dbReference>
<dbReference type="Proteomes" id="UP000308652">
    <property type="component" value="Unassembled WGS sequence"/>
</dbReference>
<dbReference type="Gene3D" id="3.80.10.10">
    <property type="entry name" value="Ribonuclease Inhibitor"/>
    <property type="match status" value="2"/>
</dbReference>